<sequence>MPFHLSGVDKPSSMSIAISDKSSNKELAWSFAKMMSNDMFNIYESAENDPPYYINEDLKSIYLSAMDRDSIGKPQPIDQQIKFIWDVAMKEFQDGKEMNREAINKVHYDVQERIKYEQRALKQSIHEIEKADSD</sequence>
<dbReference type="STRING" id="1298598.JCM21714_4069"/>
<reference evidence="1 2" key="1">
    <citation type="journal article" date="2014" name="Genome Announc.">
        <title>Draft Genome Sequence of the Boron-Tolerant and Moderately Halotolerant Bacterium Gracilibacillus boraciitolerans JCM 21714T.</title>
        <authorList>
            <person name="Ahmed I."/>
            <person name="Oshima K."/>
            <person name="Suda W."/>
            <person name="Kitamura K."/>
            <person name="Iida T."/>
            <person name="Ohmori Y."/>
            <person name="Fujiwara T."/>
            <person name="Hattori M."/>
            <person name="Ohkuma M."/>
        </authorList>
    </citation>
    <scope>NUCLEOTIDE SEQUENCE [LARGE SCALE GENOMIC DNA]</scope>
    <source>
        <strain evidence="1 2">JCM 21714</strain>
    </source>
</reference>
<accession>W4VN83</accession>
<gene>
    <name evidence="1" type="ORF">JCM21714_4069</name>
</gene>
<proteinExistence type="predicted"/>
<dbReference type="OrthoDB" id="55273at2"/>
<evidence type="ECO:0000313" key="1">
    <source>
        <dbReference type="EMBL" id="GAE94870.1"/>
    </source>
</evidence>
<dbReference type="Gene3D" id="3.40.190.10">
    <property type="entry name" value="Periplasmic binding protein-like II"/>
    <property type="match status" value="1"/>
</dbReference>
<evidence type="ECO:0000313" key="2">
    <source>
        <dbReference type="Proteomes" id="UP000019102"/>
    </source>
</evidence>
<comment type="caution">
    <text evidence="1">The sequence shown here is derived from an EMBL/GenBank/DDBJ whole genome shotgun (WGS) entry which is preliminary data.</text>
</comment>
<protein>
    <submittedName>
        <fullName evidence="1">Uncharacterized protein</fullName>
    </submittedName>
</protein>
<dbReference type="EMBL" id="BAVS01000033">
    <property type="protein sequence ID" value="GAE94870.1"/>
    <property type="molecule type" value="Genomic_DNA"/>
</dbReference>
<name>W4VN83_9BACI</name>
<dbReference type="AlphaFoldDB" id="W4VN83"/>
<organism evidence="1 2">
    <name type="scientific">Gracilibacillus boraciitolerans JCM 21714</name>
    <dbReference type="NCBI Taxonomy" id="1298598"/>
    <lineage>
        <taxon>Bacteria</taxon>
        <taxon>Bacillati</taxon>
        <taxon>Bacillota</taxon>
        <taxon>Bacilli</taxon>
        <taxon>Bacillales</taxon>
        <taxon>Bacillaceae</taxon>
        <taxon>Gracilibacillus</taxon>
    </lineage>
</organism>
<dbReference type="RefSeq" id="WP_035725553.1">
    <property type="nucleotide sequence ID" value="NZ_BAVS01000033.1"/>
</dbReference>
<dbReference type="eggNOG" id="COG1653">
    <property type="taxonomic scope" value="Bacteria"/>
</dbReference>
<keyword evidence="2" id="KW-1185">Reference proteome</keyword>
<dbReference type="Proteomes" id="UP000019102">
    <property type="component" value="Unassembled WGS sequence"/>
</dbReference>